<feature type="region of interest" description="Disordered" evidence="1">
    <location>
        <begin position="223"/>
        <end position="305"/>
    </location>
</feature>
<feature type="region of interest" description="Disordered" evidence="1">
    <location>
        <begin position="66"/>
        <end position="100"/>
    </location>
</feature>
<proteinExistence type="predicted"/>
<sequence length="330" mass="36033">MTTSRLLLHQAGDMEALLTPARLSKDRSKTHRKAQAQTMALTILASPPADQPDLFSPQLDPLALSNDIWNTNRDGPSSSTSSTSGNMSTQAAPSELPRPFAPIRISTRSSSSRQEPAVLLPLASSSAPSSTLECSNKQQQQEQVKADVSTLLRAACDGVAPLAVYTGMNSLLHQIHASRFGIPEEVEPPATEATSTPAQNEPSAQVSRIRAQDSFQGFAANPAWYQQQQQQQQQQHTRSIATNDAWYQPQQKSTLSSTRMMDEDDEMADVNETPSFSPSFPTNGFRSPQGISGSSNQAGQTAEEQNLYHTINSQLRAAFLARSEMDKRYR</sequence>
<evidence type="ECO:0000313" key="3">
    <source>
        <dbReference type="Proteomes" id="UP001194580"/>
    </source>
</evidence>
<protein>
    <submittedName>
        <fullName evidence="2">Uncharacterized protein</fullName>
    </submittedName>
</protein>
<dbReference type="Proteomes" id="UP001194580">
    <property type="component" value="Unassembled WGS sequence"/>
</dbReference>
<dbReference type="AlphaFoldDB" id="A0AAD4DNV3"/>
<accession>A0AAD4DNV3</accession>
<feature type="compositionally biased region" description="Polar residues" evidence="1">
    <location>
        <begin position="248"/>
        <end position="259"/>
    </location>
</feature>
<feature type="compositionally biased region" description="Polar residues" evidence="1">
    <location>
        <begin position="67"/>
        <end position="76"/>
    </location>
</feature>
<reference evidence="2" key="1">
    <citation type="journal article" date="2020" name="Fungal Divers.">
        <title>Resolving the Mortierellaceae phylogeny through synthesis of multi-gene phylogenetics and phylogenomics.</title>
        <authorList>
            <person name="Vandepol N."/>
            <person name="Liber J."/>
            <person name="Desiro A."/>
            <person name="Na H."/>
            <person name="Kennedy M."/>
            <person name="Barry K."/>
            <person name="Grigoriev I.V."/>
            <person name="Miller A.N."/>
            <person name="O'Donnell K."/>
            <person name="Stajich J.E."/>
            <person name="Bonito G."/>
        </authorList>
    </citation>
    <scope>NUCLEOTIDE SEQUENCE</scope>
    <source>
        <strain evidence="2">NRRL 28262</strain>
    </source>
</reference>
<feature type="compositionally biased region" description="Low complexity" evidence="1">
    <location>
        <begin position="188"/>
        <end position="198"/>
    </location>
</feature>
<gene>
    <name evidence="2" type="ORF">BGZ95_007944</name>
</gene>
<comment type="caution">
    <text evidence="2">The sequence shown here is derived from an EMBL/GenBank/DDBJ whole genome shotgun (WGS) entry which is preliminary data.</text>
</comment>
<evidence type="ECO:0000256" key="1">
    <source>
        <dbReference type="SAM" id="MobiDB-lite"/>
    </source>
</evidence>
<organism evidence="2 3">
    <name type="scientific">Linnemannia exigua</name>
    <dbReference type="NCBI Taxonomy" id="604196"/>
    <lineage>
        <taxon>Eukaryota</taxon>
        <taxon>Fungi</taxon>
        <taxon>Fungi incertae sedis</taxon>
        <taxon>Mucoromycota</taxon>
        <taxon>Mortierellomycotina</taxon>
        <taxon>Mortierellomycetes</taxon>
        <taxon>Mortierellales</taxon>
        <taxon>Mortierellaceae</taxon>
        <taxon>Linnemannia</taxon>
    </lineage>
</organism>
<evidence type="ECO:0000313" key="2">
    <source>
        <dbReference type="EMBL" id="KAG0281886.1"/>
    </source>
</evidence>
<feature type="compositionally biased region" description="Low complexity" evidence="1">
    <location>
        <begin position="226"/>
        <end position="235"/>
    </location>
</feature>
<keyword evidence="3" id="KW-1185">Reference proteome</keyword>
<feature type="compositionally biased region" description="Polar residues" evidence="1">
    <location>
        <begin position="272"/>
        <end position="305"/>
    </location>
</feature>
<feature type="region of interest" description="Disordered" evidence="1">
    <location>
        <begin position="187"/>
        <end position="207"/>
    </location>
</feature>
<dbReference type="EMBL" id="JAAAIL010000004">
    <property type="protein sequence ID" value="KAG0281886.1"/>
    <property type="molecule type" value="Genomic_DNA"/>
</dbReference>
<name>A0AAD4DNV3_9FUNG</name>